<comment type="caution">
    <text evidence="1">The sequence shown here is derived from an EMBL/GenBank/DDBJ whole genome shotgun (WGS) entry which is preliminary data.</text>
</comment>
<proteinExistence type="predicted"/>
<gene>
    <name evidence="1" type="ORF">BV898_15321</name>
</gene>
<keyword evidence="2" id="KW-1185">Reference proteome</keyword>
<dbReference type="AlphaFoldDB" id="A0A9X6NBC8"/>
<evidence type="ECO:0000313" key="1">
    <source>
        <dbReference type="EMBL" id="OWA50815.1"/>
    </source>
</evidence>
<organism evidence="1 2">
    <name type="scientific">Hypsibius exemplaris</name>
    <name type="common">Freshwater tardigrade</name>
    <dbReference type="NCBI Taxonomy" id="2072580"/>
    <lineage>
        <taxon>Eukaryota</taxon>
        <taxon>Metazoa</taxon>
        <taxon>Ecdysozoa</taxon>
        <taxon>Tardigrada</taxon>
        <taxon>Eutardigrada</taxon>
        <taxon>Parachela</taxon>
        <taxon>Hypsibioidea</taxon>
        <taxon>Hypsibiidae</taxon>
        <taxon>Hypsibius</taxon>
    </lineage>
</organism>
<name>A0A9X6NBC8_HYPEX</name>
<protein>
    <submittedName>
        <fullName evidence="1">Uncharacterized protein</fullName>
    </submittedName>
</protein>
<sequence>MTLLYQLTPPVELISIFEEICRKDILLLLIIPDNKRRHFLSAIKIKWAWPNLSRHYLTNEKLAPPNLFTRNINIVRNLLCKENGITTQYDPTVLTCFGDRVCKNGQLPLPATTSGCYDPTSHFYEDGKRSPIRNLWCKENGKTIHYDPAVWTCFGDRKCKNGQLPNPSDNTTCYDPRTHFFADGKTWPIGRALCKKNGKTVYYDPTVLTCFGDRVCKNGQLPNPSDNTTCYDPRTHFFVDGKTWPIGRTLCKDKGKTSNYDPAAWTCFGDRACRNGQLPVPSSNSDCYDPRTHFYAEGLIWPILQNLCKENGTTVSYNPAVSTCFGDRSCPNGELPKPFAVSGCNDPTRSFYEGGVSYPVKHLICKENGHTVHYDPAVSTCFGDRICKNGYVPDSSVDGACFRVLNTANITESSPDGRLSPHQ</sequence>
<reference evidence="2" key="1">
    <citation type="submission" date="2017-01" db="EMBL/GenBank/DDBJ databases">
        <title>Comparative genomics of anhydrobiosis in the tardigrade Hypsibius dujardini.</title>
        <authorList>
            <person name="Yoshida Y."/>
            <person name="Koutsovoulos G."/>
            <person name="Laetsch D."/>
            <person name="Stevens L."/>
            <person name="Kumar S."/>
            <person name="Horikawa D."/>
            <person name="Ishino K."/>
            <person name="Komine S."/>
            <person name="Tomita M."/>
            <person name="Blaxter M."/>
            <person name="Arakawa K."/>
        </authorList>
    </citation>
    <scope>NUCLEOTIDE SEQUENCE [LARGE SCALE GENOMIC DNA]</scope>
    <source>
        <strain evidence="2">Z151</strain>
    </source>
</reference>
<dbReference type="EMBL" id="MTYJ01000204">
    <property type="protein sequence ID" value="OWA50815.1"/>
    <property type="molecule type" value="Genomic_DNA"/>
</dbReference>
<evidence type="ECO:0000313" key="2">
    <source>
        <dbReference type="Proteomes" id="UP000192578"/>
    </source>
</evidence>
<accession>A0A9X6NBC8</accession>
<dbReference type="Proteomes" id="UP000192578">
    <property type="component" value="Unassembled WGS sequence"/>
</dbReference>